<gene>
    <name evidence="1" type="ORF">ACFP90_25520</name>
</gene>
<reference evidence="2" key="1">
    <citation type="journal article" date="2019" name="Int. J. Syst. Evol. Microbiol.">
        <title>The Global Catalogue of Microorganisms (GCM) 10K type strain sequencing project: providing services to taxonomists for standard genome sequencing and annotation.</title>
        <authorList>
            <consortium name="The Broad Institute Genomics Platform"/>
            <consortium name="The Broad Institute Genome Sequencing Center for Infectious Disease"/>
            <person name="Wu L."/>
            <person name="Ma J."/>
        </authorList>
    </citation>
    <scope>NUCLEOTIDE SEQUENCE [LARGE SCALE GENOMIC DNA]</scope>
    <source>
        <strain evidence="2">CCUG 63830</strain>
    </source>
</reference>
<evidence type="ECO:0000313" key="1">
    <source>
        <dbReference type="EMBL" id="MFC6663393.1"/>
    </source>
</evidence>
<comment type="caution">
    <text evidence="1">The sequence shown here is derived from an EMBL/GenBank/DDBJ whole genome shotgun (WGS) entry which is preliminary data.</text>
</comment>
<proteinExistence type="predicted"/>
<protein>
    <submittedName>
        <fullName evidence="1">Uncharacterized protein</fullName>
    </submittedName>
</protein>
<name>A0ABW1ZRX4_9DEIO</name>
<dbReference type="Proteomes" id="UP001596317">
    <property type="component" value="Unassembled WGS sequence"/>
</dbReference>
<sequence>MNSTLAQATATAEHLWHTAEVHGRAETVNRGLQRQTFTAALAAPTADTPSSSSLNDLLNGVGTAPGATTVVTVPAAPATGDIALVQNVQTLDSYIATLTALVMYNNHPAPYDLSDPKQAAQFVIDLANARNYVVTGGTVKAIPMYLPMGEASTQTINKSTTSADLHLELLSAMFGALGLPAAVMTELDGILTEVNQSLQSLKLSFETQSQTLNHFVSFYHLVPVEGSNPVINSMRVEFIYLQLNQSSWKAAVGKSSVDHFTLDVTMTRTTATMSAGIVAANASNIVNALMQLTANDPSTISKMTGMKGVKT</sequence>
<accession>A0ABW1ZRX4</accession>
<keyword evidence="2" id="KW-1185">Reference proteome</keyword>
<evidence type="ECO:0000313" key="2">
    <source>
        <dbReference type="Proteomes" id="UP001596317"/>
    </source>
</evidence>
<organism evidence="1 2">
    <name type="scientific">Deinococcus multiflagellatus</name>
    <dbReference type="NCBI Taxonomy" id="1656887"/>
    <lineage>
        <taxon>Bacteria</taxon>
        <taxon>Thermotogati</taxon>
        <taxon>Deinococcota</taxon>
        <taxon>Deinococci</taxon>
        <taxon>Deinococcales</taxon>
        <taxon>Deinococcaceae</taxon>
        <taxon>Deinococcus</taxon>
    </lineage>
</organism>
<dbReference type="EMBL" id="JBHSWB010000003">
    <property type="protein sequence ID" value="MFC6663393.1"/>
    <property type="molecule type" value="Genomic_DNA"/>
</dbReference>
<dbReference type="RefSeq" id="WP_224612736.1">
    <property type="nucleotide sequence ID" value="NZ_JAIQXV010000034.1"/>
</dbReference>